<evidence type="ECO:0000259" key="5">
    <source>
        <dbReference type="Pfam" id="PF03522"/>
    </source>
</evidence>
<keyword evidence="2" id="KW-0812">Transmembrane</keyword>
<dbReference type="OrthoDB" id="2020542at2759"/>
<comment type="subcellular location">
    <subcellularLocation>
        <location evidence="1">Membrane</location>
        <topology evidence="1">Multi-pass membrane protein</topology>
    </subcellularLocation>
</comment>
<reference evidence="8" key="1">
    <citation type="submission" date="2016-06" db="UniProtKB">
        <authorList>
            <consortium name="WormBaseParasite"/>
        </authorList>
    </citation>
    <scope>IDENTIFICATION</scope>
</reference>
<reference evidence="6 7" key="2">
    <citation type="submission" date="2018-11" db="EMBL/GenBank/DDBJ databases">
        <authorList>
            <consortium name="Pathogen Informatics"/>
        </authorList>
    </citation>
    <scope>NUCLEOTIDE SEQUENCE [LARGE SCALE GENOMIC DNA]</scope>
</reference>
<sequence length="103" mass="12052">MKMCLLVAKEISNFPNNKERMRKGAFVDAYWIVRDGGLLGLIAHLLLYHKVWRECKLRFIGIVRRDDEKEATLYRIEQYLRAMRLRGTAKVAVFTLSGYVSVM</sequence>
<dbReference type="PANTHER" id="PTHR11827:SF72">
    <property type="entry name" value="GH08340P"/>
    <property type="match status" value="1"/>
</dbReference>
<dbReference type="InterPro" id="IPR018491">
    <property type="entry name" value="SLC12_C"/>
</dbReference>
<evidence type="ECO:0000313" key="8">
    <source>
        <dbReference type="WBParaSite" id="GPUH_0000412401-mRNA-1"/>
    </source>
</evidence>
<dbReference type="WBParaSite" id="GPUH_0000412401-mRNA-1">
    <property type="protein sequence ID" value="GPUH_0000412401-mRNA-1"/>
    <property type="gene ID" value="GPUH_0000412401"/>
</dbReference>
<accession>A0A183D5X6</accession>
<evidence type="ECO:0000256" key="2">
    <source>
        <dbReference type="ARBA" id="ARBA00022692"/>
    </source>
</evidence>
<evidence type="ECO:0000313" key="7">
    <source>
        <dbReference type="Proteomes" id="UP000271098"/>
    </source>
</evidence>
<dbReference type="GO" id="GO:0016020">
    <property type="term" value="C:membrane"/>
    <property type="evidence" value="ECO:0007669"/>
    <property type="project" value="UniProtKB-SubCell"/>
</dbReference>
<keyword evidence="3" id="KW-1133">Transmembrane helix</keyword>
<feature type="domain" description="SLC12A transporter C-terminal" evidence="5">
    <location>
        <begin position="20"/>
        <end position="85"/>
    </location>
</feature>
<proteinExistence type="predicted"/>
<dbReference type="Pfam" id="PF03522">
    <property type="entry name" value="SLC12"/>
    <property type="match status" value="1"/>
</dbReference>
<gene>
    <name evidence="6" type="ORF">GPUH_LOCUS4118</name>
</gene>
<protein>
    <submittedName>
        <fullName evidence="8">SLC12 domain-containing protein</fullName>
    </submittedName>
</protein>
<dbReference type="AlphaFoldDB" id="A0A183D5X6"/>
<organism evidence="8">
    <name type="scientific">Gongylonema pulchrum</name>
    <dbReference type="NCBI Taxonomy" id="637853"/>
    <lineage>
        <taxon>Eukaryota</taxon>
        <taxon>Metazoa</taxon>
        <taxon>Ecdysozoa</taxon>
        <taxon>Nematoda</taxon>
        <taxon>Chromadorea</taxon>
        <taxon>Rhabditida</taxon>
        <taxon>Spirurina</taxon>
        <taxon>Spiruromorpha</taxon>
        <taxon>Spiruroidea</taxon>
        <taxon>Gongylonematidae</taxon>
        <taxon>Gongylonema</taxon>
    </lineage>
</organism>
<keyword evidence="4" id="KW-0472">Membrane</keyword>
<dbReference type="PANTHER" id="PTHR11827">
    <property type="entry name" value="SOLUTE CARRIER FAMILY 12, CATION COTRANSPORTERS"/>
    <property type="match status" value="1"/>
</dbReference>
<evidence type="ECO:0000256" key="3">
    <source>
        <dbReference type="ARBA" id="ARBA00022989"/>
    </source>
</evidence>
<evidence type="ECO:0000313" key="6">
    <source>
        <dbReference type="EMBL" id="VDK42646.1"/>
    </source>
</evidence>
<dbReference type="Proteomes" id="UP000271098">
    <property type="component" value="Unassembled WGS sequence"/>
</dbReference>
<dbReference type="EMBL" id="UYRT01007508">
    <property type="protein sequence ID" value="VDK42646.1"/>
    <property type="molecule type" value="Genomic_DNA"/>
</dbReference>
<evidence type="ECO:0000256" key="1">
    <source>
        <dbReference type="ARBA" id="ARBA00004141"/>
    </source>
</evidence>
<keyword evidence="7" id="KW-1185">Reference proteome</keyword>
<dbReference type="InterPro" id="IPR004842">
    <property type="entry name" value="SLC12A_fam"/>
</dbReference>
<dbReference type="GO" id="GO:0015377">
    <property type="term" value="F:chloride:monoatomic cation symporter activity"/>
    <property type="evidence" value="ECO:0007669"/>
    <property type="project" value="InterPro"/>
</dbReference>
<name>A0A183D5X6_9BILA</name>
<evidence type="ECO:0000256" key="4">
    <source>
        <dbReference type="ARBA" id="ARBA00023136"/>
    </source>
</evidence>